<evidence type="ECO:0000313" key="1">
    <source>
        <dbReference type="Proteomes" id="UP000887580"/>
    </source>
</evidence>
<dbReference type="Proteomes" id="UP000887580">
    <property type="component" value="Unplaced"/>
</dbReference>
<accession>A0AC35G8K0</accession>
<name>A0AC35G8K0_9BILA</name>
<evidence type="ECO:0000313" key="2">
    <source>
        <dbReference type="WBParaSite" id="PS1159_v2.g2547.t2"/>
    </source>
</evidence>
<organism evidence="1 2">
    <name type="scientific">Panagrolaimus sp. PS1159</name>
    <dbReference type="NCBI Taxonomy" id="55785"/>
    <lineage>
        <taxon>Eukaryota</taxon>
        <taxon>Metazoa</taxon>
        <taxon>Ecdysozoa</taxon>
        <taxon>Nematoda</taxon>
        <taxon>Chromadorea</taxon>
        <taxon>Rhabditida</taxon>
        <taxon>Tylenchina</taxon>
        <taxon>Panagrolaimomorpha</taxon>
        <taxon>Panagrolaimoidea</taxon>
        <taxon>Panagrolaimidae</taxon>
        <taxon>Panagrolaimus</taxon>
    </lineage>
</organism>
<reference evidence="2" key="1">
    <citation type="submission" date="2022-11" db="UniProtKB">
        <authorList>
            <consortium name="WormBaseParasite"/>
        </authorList>
    </citation>
    <scope>IDENTIFICATION</scope>
</reference>
<protein>
    <submittedName>
        <fullName evidence="2">Uncharacterized protein</fullName>
    </submittedName>
</protein>
<sequence length="810" mass="91478">MNRSGNKLTASGLYSSSLITNNNENNNIFSQQQSSRQHSVSPQRQSLFQSHHSYFTNEQKVTKILEESAKSKGFLIKFLFVTQEAISSHLMSLFNSEKIRQNLRWLSKDIHVAGTDEQLALMNRLQQEYENLGFDVTPYEYEVLLNYPDYNHPNTIHLWDSLDWELISDGKAKFNGHEKFGDEIFDERSKVWWNAYANNGTAIGNIVYANYGTEEDYLDLEKQNISLRGKIALVRYGGVFRGDKAQGKISLVRYGGVFRGDKAQGAEKRGASGVIIYSDPADFVINANATFPEDIWLPKSAAQRGTLLRTVGDPQTPNFPSKDYTFREFSEEDLRSKGILPTIPVMPIGYEDAEKIMKVLDGPEATWARWRGSMPVTYRLTGNAIFRLDVRSFSQKRKIKNVVAIFRGSEEPDRFVALTNHVDAWVKGSIDPNTGTATQLEIARVVKEAYDYTGWRPRRSLAFCLFDAEEFGLIGSTEFVEEMLRSLQARAVAIINVDNINGNSTLSVKAVPLLYRAIVKAAGKIGHPNPTEIQNGRPTLLDSWRFYNPKGPLPGDKSVPSIGLPASGSDHQRFIVYAGIPVADIRIESAPIYTYMLYHTMYEIPWTVENFLDPSGEVLVSMGKLWLELTFSLSTNLVIPFGIDDYGLFLGEQFKKLKTNLIYLGIDTIIGEKTFISMMKSLGKSITDFHQLSRAFQQIISSTNSGDRSLTVKQIEMLNSRLMGIERAFILDYGISSERSFQRHSIFSSLENDDLNSGGCFALIIDPVSHLLMAETDFEKSEWIKNIKMGFTRLQYTIESATQFLQLDGF</sequence>
<dbReference type="WBParaSite" id="PS1159_v2.g2547.t2">
    <property type="protein sequence ID" value="PS1159_v2.g2547.t2"/>
    <property type="gene ID" value="PS1159_v2.g2547"/>
</dbReference>
<proteinExistence type="predicted"/>